<dbReference type="EMBL" id="SNZW01000016">
    <property type="protein sequence ID" value="TDS13391.1"/>
    <property type="molecule type" value="Genomic_DNA"/>
</dbReference>
<dbReference type="NCBIfam" id="NF002557">
    <property type="entry name" value="PRK02122.1"/>
    <property type="match status" value="1"/>
</dbReference>
<keyword evidence="4" id="KW-1185">Reference proteome</keyword>
<dbReference type="InterPro" id="IPR003737">
    <property type="entry name" value="GlcNAc_PI_deacetylase-related"/>
</dbReference>
<evidence type="ECO:0000259" key="2">
    <source>
        <dbReference type="Pfam" id="PF01182"/>
    </source>
</evidence>
<dbReference type="NCBIfam" id="TIGR00502">
    <property type="entry name" value="nagB"/>
    <property type="match status" value="1"/>
</dbReference>
<name>A0A4R7D085_9FLAO</name>
<dbReference type="GO" id="GO:0004342">
    <property type="term" value="F:glucosamine-6-phosphate deaminase activity"/>
    <property type="evidence" value="ECO:0007669"/>
    <property type="project" value="UniProtKB-UniRule"/>
</dbReference>
<reference evidence="3 4" key="1">
    <citation type="submission" date="2019-03" db="EMBL/GenBank/DDBJ databases">
        <title>Genomic Encyclopedia of Type Strains, Phase III (KMG-III): the genomes of soil and plant-associated and newly described type strains.</title>
        <authorList>
            <person name="Whitman W."/>
        </authorList>
    </citation>
    <scope>NUCLEOTIDE SEQUENCE [LARGE SCALE GENOMIC DNA]</scope>
    <source>
        <strain evidence="3 4">CECT 8455</strain>
    </source>
</reference>
<feature type="domain" description="Glucosamine/galactosamine-6-phosphate isomerase" evidence="2">
    <location>
        <begin position="35"/>
        <end position="261"/>
    </location>
</feature>
<dbReference type="RefSeq" id="WP_133673619.1">
    <property type="nucleotide sequence ID" value="NZ_SNZW01000016.1"/>
</dbReference>
<organism evidence="3 4">
    <name type="scientific">Maribacter caenipelagi</name>
    <dbReference type="NCBI Taxonomy" id="1447781"/>
    <lineage>
        <taxon>Bacteria</taxon>
        <taxon>Pseudomonadati</taxon>
        <taxon>Bacteroidota</taxon>
        <taxon>Flavobacteriia</taxon>
        <taxon>Flavobacteriales</taxon>
        <taxon>Flavobacteriaceae</taxon>
        <taxon>Maribacter</taxon>
    </lineage>
</organism>
<dbReference type="InterPro" id="IPR006148">
    <property type="entry name" value="Glc/Gal-6P_isomerase"/>
</dbReference>
<dbReference type="AlphaFoldDB" id="A0A4R7D085"/>
<dbReference type="Pfam" id="PF01182">
    <property type="entry name" value="Glucosamine_iso"/>
    <property type="match status" value="1"/>
</dbReference>
<accession>A0A4R7D085</accession>
<dbReference type="PANTHER" id="PTHR42892:SF1">
    <property type="entry name" value="GLUCOSAMINE-6-PHOSPHATE ISOMERASE"/>
    <property type="match status" value="1"/>
</dbReference>
<dbReference type="Gene3D" id="3.40.50.1360">
    <property type="match status" value="1"/>
</dbReference>
<comment type="caution">
    <text evidence="3">The sequence shown here is derived from an EMBL/GenBank/DDBJ whole genome shotgun (WGS) entry which is preliminary data.</text>
</comment>
<evidence type="ECO:0000256" key="1">
    <source>
        <dbReference type="NCBIfam" id="TIGR00502"/>
    </source>
</evidence>
<dbReference type="InterPro" id="IPR037171">
    <property type="entry name" value="NagB/RpiA_transferase-like"/>
</dbReference>
<sequence>MKNTAKNSKLDISYKPIGQFEETRFEKIHNVIFEDSNEASIVVAHEIAALIKKRQGQKRNCVLGLATGSSPIRVYEELVRMHKEEGLSFRNVVTFNLDEYLPMEPNNIQSYFYFMHEHLFNHVDIPEKNIHIPDGTVSNEETTAYCLSYDRKIKEFGGLDFQLLGIGRTGHVGFNEPGSHFNSGTRVITLDHITRVDAAPSFLGIANVPRKAITMGIATVRKAKRIVLLGWGENKAGIIKKTIEGDISSHVPATYLQEHDNCTFVLDTGAGSQLTRNKTPWLVDACEWTEDLKAKAMVWLCENTGKTILSLTDKDYNDNGMADLLALDDSYDLNIEMFNKLQHTITGWPGGKPNADDTHRPERATPAKKRVIIFSPHPDDDVISMGGTFDRLVEQGHDVHIVYQTSGNIAVSDTDARKYAEIAMQISPSDQAKNIIKSIADKNETRIDAPEVRNLKGKIRRGESYAATRYMGLDDKNVHFLDLPFYETGTIKKKNLSEDDITIVVDIIKQIKPHQIYAAGDLADPHGTHKVCLDAVFAACEELKSESFMKDCWVWLYRGAWHEWDINEIEMAVPMSPGQVLKKRYAIFCHQTQKDGVMFQGDDSREFWMRAEERNRDTANKYKAMGLSSYAAMEAFVRHKFN</sequence>
<dbReference type="Gene3D" id="3.40.50.10320">
    <property type="entry name" value="LmbE-like"/>
    <property type="match status" value="1"/>
</dbReference>
<dbReference type="InterPro" id="IPR024078">
    <property type="entry name" value="LmbE-like_dom_sf"/>
</dbReference>
<dbReference type="InterPro" id="IPR004547">
    <property type="entry name" value="Glucosamine6P_isomerase"/>
</dbReference>
<dbReference type="Proteomes" id="UP000295274">
    <property type="component" value="Unassembled WGS sequence"/>
</dbReference>
<dbReference type="OrthoDB" id="9791139at2"/>
<evidence type="ECO:0000313" key="3">
    <source>
        <dbReference type="EMBL" id="TDS13391.1"/>
    </source>
</evidence>
<proteinExistence type="predicted"/>
<dbReference type="GO" id="GO:0006046">
    <property type="term" value="P:N-acetylglucosamine catabolic process"/>
    <property type="evidence" value="ECO:0007669"/>
    <property type="project" value="UniProtKB-UniRule"/>
</dbReference>
<dbReference type="SUPFAM" id="SSF100950">
    <property type="entry name" value="NagB/RpiA/CoA transferase-like"/>
    <property type="match status" value="1"/>
</dbReference>
<dbReference type="EC" id="3.5.99.6" evidence="1"/>
<protein>
    <recommendedName>
        <fullName evidence="1">Glucosamine-6-phosphate deaminase</fullName>
        <ecNumber evidence="1">3.5.99.6</ecNumber>
    </recommendedName>
</protein>
<dbReference type="PANTHER" id="PTHR42892">
    <property type="entry name" value="GLUCOSAMINE-6-PHOSPHATE DEAMINASE-LIKE PROTEIN BT_0258-RELATED"/>
    <property type="match status" value="1"/>
</dbReference>
<dbReference type="CDD" id="cd01399">
    <property type="entry name" value="GlcN6P_deaminase"/>
    <property type="match status" value="1"/>
</dbReference>
<dbReference type="SUPFAM" id="SSF102588">
    <property type="entry name" value="LmbE-like"/>
    <property type="match status" value="1"/>
</dbReference>
<gene>
    <name evidence="3" type="ORF">DFQ03_2678</name>
</gene>
<dbReference type="Pfam" id="PF02585">
    <property type="entry name" value="PIG-L"/>
    <property type="match status" value="1"/>
</dbReference>
<evidence type="ECO:0000313" key="4">
    <source>
        <dbReference type="Proteomes" id="UP000295274"/>
    </source>
</evidence>
<dbReference type="InterPro" id="IPR052960">
    <property type="entry name" value="GlcN6P_deaminase-like"/>
</dbReference>
<dbReference type="GO" id="GO:0005975">
    <property type="term" value="P:carbohydrate metabolic process"/>
    <property type="evidence" value="ECO:0007669"/>
    <property type="project" value="InterPro"/>
</dbReference>